<dbReference type="AlphaFoldDB" id="A0AAW8NJR5"/>
<gene>
    <name evidence="1" type="ORF">OS133_07085</name>
</gene>
<comment type="caution">
    <text evidence="1">The sequence shown here is derived from an EMBL/GenBank/DDBJ whole genome shotgun (WGS) entry which is preliminary data.</text>
</comment>
<dbReference type="RefSeq" id="WP_310654419.1">
    <property type="nucleotide sequence ID" value="NZ_JAPMLB010000010.1"/>
</dbReference>
<evidence type="ECO:0000313" key="2">
    <source>
        <dbReference type="Proteomes" id="UP001259340"/>
    </source>
</evidence>
<reference evidence="1" key="1">
    <citation type="submission" date="2022-11" db="EMBL/GenBank/DDBJ databases">
        <title>Prophages regulate Shewanella fidelis motility and biofilm formation: implications for gut colonization dynamics in Ciona robusta.</title>
        <authorList>
            <person name="Natarajan O."/>
            <person name="Gibboney S.L."/>
            <person name="Young M.N."/>
            <person name="Lim S.J."/>
            <person name="Pluta N."/>
            <person name="Atkinson C.G.F."/>
            <person name="Leigh B.A."/>
            <person name="Liberti A."/>
            <person name="Kees E."/>
            <person name="Breitbart M."/>
            <person name="Gralnick J."/>
            <person name="Dishaw L.J."/>
        </authorList>
    </citation>
    <scope>NUCLEOTIDE SEQUENCE</scope>
    <source>
        <strain evidence="1">3313</strain>
    </source>
</reference>
<organism evidence="1 2">
    <name type="scientific">Shewanella fidelis</name>
    <dbReference type="NCBI Taxonomy" id="173509"/>
    <lineage>
        <taxon>Bacteria</taxon>
        <taxon>Pseudomonadati</taxon>
        <taxon>Pseudomonadota</taxon>
        <taxon>Gammaproteobacteria</taxon>
        <taxon>Alteromonadales</taxon>
        <taxon>Shewanellaceae</taxon>
        <taxon>Shewanella</taxon>
    </lineage>
</organism>
<sequence>MRSKAFQEGIKAKSYHDNTYSPGSAEFNEFERGQTQKLKRSSSVGLDYSFYIVEPLSLYAKPIEVVKPKPYKYKSTFGK</sequence>
<evidence type="ECO:0000313" key="1">
    <source>
        <dbReference type="EMBL" id="MDR8523453.1"/>
    </source>
</evidence>
<protein>
    <submittedName>
        <fullName evidence="1">Uncharacterized protein</fullName>
    </submittedName>
</protein>
<name>A0AAW8NJR5_9GAMM</name>
<proteinExistence type="predicted"/>
<accession>A0AAW8NJR5</accession>
<dbReference type="Proteomes" id="UP001259340">
    <property type="component" value="Unassembled WGS sequence"/>
</dbReference>
<dbReference type="EMBL" id="JAPMLE010000001">
    <property type="protein sequence ID" value="MDR8523453.1"/>
    <property type="molecule type" value="Genomic_DNA"/>
</dbReference>